<comment type="caution">
    <text evidence="1">The sequence shown here is derived from an EMBL/GenBank/DDBJ whole genome shotgun (WGS) entry which is preliminary data.</text>
</comment>
<keyword evidence="2" id="KW-1185">Reference proteome</keyword>
<dbReference type="InterPro" id="IPR027902">
    <property type="entry name" value="DUF4487"/>
</dbReference>
<dbReference type="PANTHER" id="PTHR36702">
    <property type="entry name" value="HOLLIDAY JUNCTION RESOLVASE"/>
    <property type="match status" value="1"/>
</dbReference>
<dbReference type="EMBL" id="JAINDJ010000007">
    <property type="protein sequence ID" value="KAG9441451.1"/>
    <property type="molecule type" value="Genomic_DNA"/>
</dbReference>
<evidence type="ECO:0000313" key="2">
    <source>
        <dbReference type="Proteomes" id="UP000825729"/>
    </source>
</evidence>
<evidence type="ECO:0000313" key="1">
    <source>
        <dbReference type="EMBL" id="KAG9441451.1"/>
    </source>
</evidence>
<organism evidence="1 2">
    <name type="scientific">Aristolochia fimbriata</name>
    <name type="common">White veined hardy Dutchman's pipe vine</name>
    <dbReference type="NCBI Taxonomy" id="158543"/>
    <lineage>
        <taxon>Eukaryota</taxon>
        <taxon>Viridiplantae</taxon>
        <taxon>Streptophyta</taxon>
        <taxon>Embryophyta</taxon>
        <taxon>Tracheophyta</taxon>
        <taxon>Spermatophyta</taxon>
        <taxon>Magnoliopsida</taxon>
        <taxon>Magnoliidae</taxon>
        <taxon>Piperales</taxon>
        <taxon>Aristolochiaceae</taxon>
        <taxon>Aristolochia</taxon>
    </lineage>
</organism>
<dbReference type="Proteomes" id="UP000825729">
    <property type="component" value="Unassembled WGS sequence"/>
</dbReference>
<gene>
    <name evidence="1" type="ORF">H6P81_017305</name>
</gene>
<accession>A0AAV7E0U3</accession>
<dbReference type="PANTHER" id="PTHR36702:SF1">
    <property type="entry name" value="HOLLIDAY JUNCTION RESOLVASE"/>
    <property type="match status" value="1"/>
</dbReference>
<dbReference type="Pfam" id="PF14868">
    <property type="entry name" value="DUF4487"/>
    <property type="match status" value="1"/>
</dbReference>
<proteinExistence type="predicted"/>
<protein>
    <submittedName>
        <fullName evidence="1">Uncharacterized protein</fullName>
    </submittedName>
</protein>
<reference evidence="1 2" key="1">
    <citation type="submission" date="2021-07" db="EMBL/GenBank/DDBJ databases">
        <title>The Aristolochia fimbriata genome: insights into angiosperm evolution, floral development and chemical biosynthesis.</title>
        <authorList>
            <person name="Jiao Y."/>
        </authorList>
    </citation>
    <scope>NUCLEOTIDE SEQUENCE [LARGE SCALE GENOMIC DNA]</scope>
    <source>
        <strain evidence="1">IBCAS-2021</strain>
        <tissue evidence="1">Leaf</tissue>
    </source>
</reference>
<dbReference type="AlphaFoldDB" id="A0AAV7E0U3"/>
<name>A0AAV7E0U3_ARIFI</name>
<sequence>METNNVQSLLEAIRDSEVIENRIDLLSQLRDSNIVNKSDLVLLAECLVSFWEDSACMPQGMLNKSILHITRKYADMNISICLSHFLALGVKVSVWCGKNLLIEESLDENFVFQIIMEASNFFSSTWSVLLSSNTFSEQELLCTVESFILEQLRLTTVLISGIKRVSFIASDILKLVQVVLDSSVKLCKAYSAEVKWGLMCNLYELGTIAASGGGSLVTILNISWKGVVSLLQLGNGTLADKVSIGDIILTLLSLATASLRSVAGAWSSMGEKTLDVAESKRTFMPIKFYLINAVRICSQYPSQALRLFKEVTLCVLMISTFGTSLTKESYLKAASTTLAEFLEPTSFLLLLNLLNSAELKHEAKLPILDWLFTDETCSGTEGISSVGSFEKISLDEIFTVECESMPCSKVLRLGRFVLFLSLLRSSPYLREEVVLGISKKLGCFLELLMKEDVYSSVLVLHIPVINGSGAMAELAWKPMFPYVVHTLKTFMTVAAATAAWTEVELFLFTNFFHPHFLCWEIVIELWCFFIQNAETQMVDDIFDGLCSLFKSVATTASSLAPSSALRRMARSLCVLLMGRSQFLVDHFYNSVACDGKSQLSSIMLAALFTEGFPMNLLSDDLRKLAIQRVTTDFCVLVENDAITETSLSSSLSHSGLAVCALSALLPSVQTSGFDIGVKNFSRVLKFMLAVMHGYRSSNSSSYKEHYSKLLSQTLEIISNTKHLYASDNIVQVVLELKTLFLEGPSASDIWLHQCKPALASFLAGLCHMEIVESDDCMTTSAIWELYHLLLREHHWALVHLALTSFGYFAARTTCNQLWRFVPSDAALSLDTETGKEANEERFMTELKAVHMFRTLAIKSILYWSAVQHVLEQHIILRNLLRSFSAGDAMKSDDEKGRLTVAINHPSCCNHRKKQFLFGESALPAAAS</sequence>